<comment type="caution">
    <text evidence="2">The sequence shown here is derived from an EMBL/GenBank/DDBJ whole genome shotgun (WGS) entry which is preliminary data.</text>
</comment>
<accession>A0A2W5NLQ4</accession>
<proteinExistence type="predicted"/>
<dbReference type="PANTHER" id="PTHR34219">
    <property type="entry name" value="IRON-REGULATED INNER MEMBRANE PROTEIN-RELATED"/>
    <property type="match status" value="1"/>
</dbReference>
<keyword evidence="1" id="KW-0472">Membrane</keyword>
<feature type="transmembrane region" description="Helical" evidence="1">
    <location>
        <begin position="243"/>
        <end position="264"/>
    </location>
</feature>
<dbReference type="EMBL" id="QFPX01000015">
    <property type="protein sequence ID" value="PZQ53438.1"/>
    <property type="molecule type" value="Genomic_DNA"/>
</dbReference>
<feature type="transmembrane region" description="Helical" evidence="1">
    <location>
        <begin position="70"/>
        <end position="92"/>
    </location>
</feature>
<feature type="transmembrane region" description="Helical" evidence="1">
    <location>
        <begin position="387"/>
        <end position="409"/>
    </location>
</feature>
<feature type="transmembrane region" description="Helical" evidence="1">
    <location>
        <begin position="188"/>
        <end position="217"/>
    </location>
</feature>
<evidence type="ECO:0000313" key="2">
    <source>
        <dbReference type="EMBL" id="PZQ53438.1"/>
    </source>
</evidence>
<keyword evidence="1" id="KW-0812">Transmembrane</keyword>
<feature type="transmembrane region" description="Helical" evidence="1">
    <location>
        <begin position="421"/>
        <end position="444"/>
    </location>
</feature>
<dbReference type="AlphaFoldDB" id="A0A2W5NLQ4"/>
<evidence type="ECO:0000256" key="1">
    <source>
        <dbReference type="SAM" id="Phobius"/>
    </source>
</evidence>
<organism evidence="2 3">
    <name type="scientific">Novosphingobium pentaromativorans</name>
    <dbReference type="NCBI Taxonomy" id="205844"/>
    <lineage>
        <taxon>Bacteria</taxon>
        <taxon>Pseudomonadati</taxon>
        <taxon>Pseudomonadota</taxon>
        <taxon>Alphaproteobacteria</taxon>
        <taxon>Sphingomonadales</taxon>
        <taxon>Sphingomonadaceae</taxon>
        <taxon>Novosphingobium</taxon>
    </lineage>
</organism>
<dbReference type="PANTHER" id="PTHR34219:SF8">
    <property type="entry name" value="PEPSY DOMAIN-CONTAINING PROTEIN"/>
    <property type="match status" value="1"/>
</dbReference>
<name>A0A2W5NLQ4_9SPHN</name>
<dbReference type="Pfam" id="PF03929">
    <property type="entry name" value="PepSY_TM"/>
    <property type="match status" value="1"/>
</dbReference>
<dbReference type="InterPro" id="IPR005625">
    <property type="entry name" value="PepSY-ass_TM"/>
</dbReference>
<dbReference type="Proteomes" id="UP000249082">
    <property type="component" value="Unassembled WGS sequence"/>
</dbReference>
<sequence length="446" mass="49229">MALRLQRAEPVRQEIHLLPFQRRQRLPLRGSADFHGNRRLPLLIAVNEHIPVPTGRKTPKPRSRWWRLHAWLGLKLSVFLTVILLSGTLAVMGNEIDWLADPAMRASPGVRDRASWGTIAANALAAVPGGHIDLIERGPDPWFATVVVMKAPDGHRRRVLVDPATGRVNRVAGFGGAQRFLRDFHRRLMLPVAIGLPIVTGFAFVLLTSLVSGLVTYKKFWRGFLRRPRWRDWRTASGDLHRLAGLWSLWFLSLVIATSIWYLVELLGASAPVLLPLDPVLQTDRSQDLAQPVGAALDGLAHRARERFPDLDIRRIQYPFPGVRAVGFQGAAQSWLTTEKANSVWIDPSTSQVLLTFEGPALSAHQRISEMADPLHFGTWGGLASKVVWFLFGSLLTGLAVTGVIIYATRLRGAWRVAARGISWWGLAGAACIAGALLLAPAALMG</sequence>
<protein>
    <submittedName>
        <fullName evidence="2">Peptidase</fullName>
    </submittedName>
</protein>
<reference evidence="2 3" key="1">
    <citation type="submission" date="2017-08" db="EMBL/GenBank/DDBJ databases">
        <title>Infants hospitalized years apart are colonized by the same room-sourced microbial strains.</title>
        <authorList>
            <person name="Brooks B."/>
            <person name="Olm M.R."/>
            <person name="Firek B.A."/>
            <person name="Baker R."/>
            <person name="Thomas B.C."/>
            <person name="Morowitz M.J."/>
            <person name="Banfield J.F."/>
        </authorList>
    </citation>
    <scope>NUCLEOTIDE SEQUENCE [LARGE SCALE GENOMIC DNA]</scope>
    <source>
        <strain evidence="2">S2_005_002_R2_33</strain>
    </source>
</reference>
<keyword evidence="1" id="KW-1133">Transmembrane helix</keyword>
<evidence type="ECO:0000313" key="3">
    <source>
        <dbReference type="Proteomes" id="UP000249082"/>
    </source>
</evidence>
<gene>
    <name evidence="2" type="ORF">DI555_16640</name>
</gene>